<comment type="caution">
    <text evidence="4">The sequence shown here is derived from an EMBL/GenBank/DDBJ whole genome shotgun (WGS) entry which is preliminary data.</text>
</comment>
<keyword evidence="2" id="KW-0472">Membrane</keyword>
<dbReference type="AlphaFoldDB" id="A0A7K5W7M1"/>
<dbReference type="InterPro" id="IPR003961">
    <property type="entry name" value="FN3_dom"/>
</dbReference>
<dbReference type="PROSITE" id="PS50853">
    <property type="entry name" value="FN3"/>
    <property type="match status" value="1"/>
</dbReference>
<name>A0A7K5W7M1_9SYLV</name>
<protein>
    <submittedName>
        <fullName evidence="4">I10R2 protein</fullName>
    </submittedName>
</protein>
<dbReference type="InterPro" id="IPR050650">
    <property type="entry name" value="Type-II_Cytokine-TF_Rcpt"/>
</dbReference>
<dbReference type="PANTHER" id="PTHR20859">
    <property type="entry name" value="INTERFERON/INTERLEUKIN RECEPTOR"/>
    <property type="match status" value="1"/>
</dbReference>
<dbReference type="Gene3D" id="2.60.40.10">
    <property type="entry name" value="Immunoglobulins"/>
    <property type="match status" value="1"/>
</dbReference>
<dbReference type="GO" id="GO:0004920">
    <property type="term" value="F:interleukin-10 receptor activity"/>
    <property type="evidence" value="ECO:0007669"/>
    <property type="project" value="TreeGrafter"/>
</dbReference>
<evidence type="ECO:0000259" key="3">
    <source>
        <dbReference type="PROSITE" id="PS50853"/>
    </source>
</evidence>
<reference evidence="4 5" key="1">
    <citation type="submission" date="2019-09" db="EMBL/GenBank/DDBJ databases">
        <title>Bird 10,000 Genomes (B10K) Project - Family phase.</title>
        <authorList>
            <person name="Zhang G."/>
        </authorList>
    </citation>
    <scope>NUCLEOTIDE SEQUENCE [LARGE SCALE GENOMIC DNA]</scope>
    <source>
        <strain evidence="4">B10K-DU-001-70</strain>
        <tissue evidence="4">Muscle</tissue>
    </source>
</reference>
<sequence length="215" mass="23897">ATIGPPEVRLKSGPGALHVDLCGPFAQRLQDRWPLRQLYGSWTYRILYWKRDTASAPQVAEVETRHSSEVLAQLEPGTVYCVRVQALVPEWNKTGQLSRELCEQSGHTGVTPVWIIVTVLVGSMLVVATAVTVCFFSSFYLHRLIKHVFCPSYIFPQHLKEFLSKAASAPEPLPPLPQEELLVCDQLTVISEQSQSLTEGSRTPEQPQDSAQGDS</sequence>
<gene>
    <name evidence="4" type="primary">Il10rb</name>
    <name evidence="4" type="ORF">HYLPRA_R07273</name>
</gene>
<dbReference type="InterPro" id="IPR013783">
    <property type="entry name" value="Ig-like_fold"/>
</dbReference>
<proteinExistence type="predicted"/>
<feature type="non-terminal residue" evidence="4">
    <location>
        <position position="1"/>
    </location>
</feature>
<feature type="non-terminal residue" evidence="4">
    <location>
        <position position="215"/>
    </location>
</feature>
<dbReference type="InterPro" id="IPR036116">
    <property type="entry name" value="FN3_sf"/>
</dbReference>
<dbReference type="Pfam" id="PF09294">
    <property type="entry name" value="Interfer-bind"/>
    <property type="match status" value="1"/>
</dbReference>
<evidence type="ECO:0000313" key="4">
    <source>
        <dbReference type="EMBL" id="NWU36998.1"/>
    </source>
</evidence>
<keyword evidence="2" id="KW-0812">Transmembrane</keyword>
<accession>A0A7K5W7M1</accession>
<dbReference type="CDD" id="cd00063">
    <property type="entry name" value="FN3"/>
    <property type="match status" value="1"/>
</dbReference>
<keyword evidence="2" id="KW-1133">Transmembrane helix</keyword>
<feature type="transmembrane region" description="Helical" evidence="2">
    <location>
        <begin position="113"/>
        <end position="136"/>
    </location>
</feature>
<evidence type="ECO:0000256" key="2">
    <source>
        <dbReference type="SAM" id="Phobius"/>
    </source>
</evidence>
<dbReference type="SUPFAM" id="SSF49265">
    <property type="entry name" value="Fibronectin type III"/>
    <property type="match status" value="1"/>
</dbReference>
<feature type="region of interest" description="Disordered" evidence="1">
    <location>
        <begin position="192"/>
        <end position="215"/>
    </location>
</feature>
<dbReference type="Proteomes" id="UP000557268">
    <property type="component" value="Unassembled WGS sequence"/>
</dbReference>
<feature type="domain" description="Fibronectin type-III" evidence="3">
    <location>
        <begin position="13"/>
        <end position="108"/>
    </location>
</feature>
<dbReference type="PANTHER" id="PTHR20859:SF50">
    <property type="entry name" value="INTERLEUKIN-10 RECEPTOR SUBUNIT BETA"/>
    <property type="match status" value="1"/>
</dbReference>
<evidence type="ECO:0000256" key="1">
    <source>
        <dbReference type="SAM" id="MobiDB-lite"/>
    </source>
</evidence>
<dbReference type="EMBL" id="VYXD01005309">
    <property type="protein sequence ID" value="NWU36998.1"/>
    <property type="molecule type" value="Genomic_DNA"/>
</dbReference>
<dbReference type="InterPro" id="IPR015373">
    <property type="entry name" value="Interferon/interleukin_rcp_dom"/>
</dbReference>
<keyword evidence="5" id="KW-1185">Reference proteome</keyword>
<organism evidence="4 5">
    <name type="scientific">Hylia prasina</name>
    <name type="common">green hylia</name>
    <dbReference type="NCBI Taxonomy" id="208073"/>
    <lineage>
        <taxon>Eukaryota</taxon>
        <taxon>Metazoa</taxon>
        <taxon>Chordata</taxon>
        <taxon>Craniata</taxon>
        <taxon>Vertebrata</taxon>
        <taxon>Euteleostomi</taxon>
        <taxon>Archelosauria</taxon>
        <taxon>Archosauria</taxon>
        <taxon>Dinosauria</taxon>
        <taxon>Saurischia</taxon>
        <taxon>Theropoda</taxon>
        <taxon>Coelurosauria</taxon>
        <taxon>Aves</taxon>
        <taxon>Neognathae</taxon>
        <taxon>Neoaves</taxon>
        <taxon>Telluraves</taxon>
        <taxon>Australaves</taxon>
        <taxon>Passeriformes</taxon>
        <taxon>Sylvioidea</taxon>
        <taxon>Sylviidae</taxon>
        <taxon>Acrocephalinae</taxon>
        <taxon>Hylia</taxon>
    </lineage>
</organism>
<evidence type="ECO:0000313" key="5">
    <source>
        <dbReference type="Proteomes" id="UP000557268"/>
    </source>
</evidence>
<dbReference type="GO" id="GO:0005886">
    <property type="term" value="C:plasma membrane"/>
    <property type="evidence" value="ECO:0007669"/>
    <property type="project" value="TreeGrafter"/>
</dbReference>